<sequence length="573" mass="66376">MSIDFSKLESIDSQLSDFDQIKVPLYQRSYSWEEEYVETFWTDVSQSINEARNKYFIGPIITKRISEKSVELIDGQQRLTTSLVLLSVIRRILSLEMKDNNCEDIRELHSSLKQRFFKRDAALKKKGNPIYQMNSENHSVFIDYVVNDVDQKDVVKKISSLKKNDSNYKLLRAIIFLWRAVNDHIGNKFDYEKLQGLAEFVLTGLSIINIRVNDESDAFLIFETINDRGRELDTMDLVKNIIFAKAGSDFQVVQDNWIKMTALLGTLESYGDFLGQYWTSMYGVYQKSNLFKLIKDYVSKSSGRSLAFSESIYNAAKTYVNINNFDSDYWKEHDKQTKKDLETLRALSAKAINPILMAAIDSFDNDEIKKLIKYLKVFQFRYVIISESHTAKYSSAMSSIPPLIRSGQLNKAIKVARKLKDLGVYVSDYDFDIKFKSYVAPSTKRAKYILSEIEEYISGNEKIINESSSIVNIEHIMPQNLGAGWSLKALNIEKDDFDMWCNRLGNLCLAGNKINKEAKNYSFHKKKDILFTKSNHLKTTQMVESYSEWNRQSIEQRQSDLSAWALNTWKIDF</sequence>
<dbReference type="RefSeq" id="WP_046519016.1">
    <property type="nucleotide sequence ID" value="NZ_LAVS01000007.1"/>
</dbReference>
<dbReference type="Proteomes" id="UP000276260">
    <property type="component" value="Unassembled WGS sequence"/>
</dbReference>
<keyword evidence="4" id="KW-1185">Reference proteome</keyword>
<proteinExistence type="predicted"/>
<reference evidence="3 4" key="1">
    <citation type="submission" date="2018-11" db="EMBL/GenBank/DDBJ databases">
        <title>Draft genome analysis of Rheinheimera mesophila isolated from an industrial waste site.</title>
        <authorList>
            <person name="Yu Q."/>
            <person name="Qi Y."/>
            <person name="Zhang H."/>
            <person name="Lu Y."/>
            <person name="Pu J."/>
        </authorList>
    </citation>
    <scope>NUCLEOTIDE SEQUENCE [LARGE SCALE GENOMIC DNA]</scope>
    <source>
        <strain evidence="3 4">IITR13</strain>
    </source>
</reference>
<evidence type="ECO:0000259" key="1">
    <source>
        <dbReference type="Pfam" id="PF03235"/>
    </source>
</evidence>
<evidence type="ECO:0000313" key="3">
    <source>
        <dbReference type="EMBL" id="RRJ21333.1"/>
    </source>
</evidence>
<organism evidence="3 4">
    <name type="scientific">Rheinheimera mesophila</name>
    <dbReference type="NCBI Taxonomy" id="1547515"/>
    <lineage>
        <taxon>Bacteria</taxon>
        <taxon>Pseudomonadati</taxon>
        <taxon>Pseudomonadota</taxon>
        <taxon>Gammaproteobacteria</taxon>
        <taxon>Chromatiales</taxon>
        <taxon>Chromatiaceae</taxon>
        <taxon>Rheinheimera</taxon>
    </lineage>
</organism>
<gene>
    <name evidence="3" type="ORF">EIK76_10680</name>
</gene>
<dbReference type="InterPro" id="IPR011089">
    <property type="entry name" value="GmrSD_C"/>
</dbReference>
<dbReference type="Pfam" id="PF07510">
    <property type="entry name" value="GmrSD_C"/>
    <property type="match status" value="1"/>
</dbReference>
<dbReference type="AlphaFoldDB" id="A0A3P3QLX9"/>
<dbReference type="PANTHER" id="PTHR35149">
    <property type="entry name" value="SLL5132 PROTEIN"/>
    <property type="match status" value="1"/>
</dbReference>
<dbReference type="PANTHER" id="PTHR35149:SF2">
    <property type="entry name" value="DUF262 DOMAIN-CONTAINING PROTEIN"/>
    <property type="match status" value="1"/>
</dbReference>
<dbReference type="EMBL" id="RRCF01000002">
    <property type="protein sequence ID" value="RRJ21333.1"/>
    <property type="molecule type" value="Genomic_DNA"/>
</dbReference>
<feature type="domain" description="GmrSD restriction endonucleases C-terminal" evidence="2">
    <location>
        <begin position="429"/>
        <end position="563"/>
    </location>
</feature>
<dbReference type="Pfam" id="PF03235">
    <property type="entry name" value="GmrSD_N"/>
    <property type="match status" value="1"/>
</dbReference>
<name>A0A3P3QLX9_9GAMM</name>
<dbReference type="OrthoDB" id="9798761at2"/>
<feature type="domain" description="GmrSD restriction endonucleases N-terminal" evidence="1">
    <location>
        <begin position="16"/>
        <end position="243"/>
    </location>
</feature>
<comment type="caution">
    <text evidence="3">The sequence shown here is derived from an EMBL/GenBank/DDBJ whole genome shotgun (WGS) entry which is preliminary data.</text>
</comment>
<evidence type="ECO:0000259" key="2">
    <source>
        <dbReference type="Pfam" id="PF07510"/>
    </source>
</evidence>
<evidence type="ECO:0000313" key="4">
    <source>
        <dbReference type="Proteomes" id="UP000276260"/>
    </source>
</evidence>
<dbReference type="InterPro" id="IPR004919">
    <property type="entry name" value="GmrSD_N"/>
</dbReference>
<accession>A0A3P3QLX9</accession>
<protein>
    <submittedName>
        <fullName evidence="3">DUF262 domain-containing protein</fullName>
    </submittedName>
</protein>